<dbReference type="InterPro" id="IPR050953">
    <property type="entry name" value="N4_N6_ade-DNA_methylase"/>
</dbReference>
<accession>A0A1M7BYX2</accession>
<dbReference type="Proteomes" id="UP000184203">
    <property type="component" value="Unassembled WGS sequence"/>
</dbReference>
<dbReference type="AlphaFoldDB" id="A0A1M7BYX2"/>
<keyword evidence="6" id="KW-0175">Coiled coil</keyword>
<organism evidence="8 9">
    <name type="scientific">Haladaptatus paucihalophilus DX253</name>
    <dbReference type="NCBI Taxonomy" id="797209"/>
    <lineage>
        <taxon>Archaea</taxon>
        <taxon>Methanobacteriati</taxon>
        <taxon>Methanobacteriota</taxon>
        <taxon>Stenosarchaea group</taxon>
        <taxon>Halobacteria</taxon>
        <taxon>Halobacteriales</taxon>
        <taxon>Haladaptataceae</taxon>
        <taxon>Haladaptatus</taxon>
    </lineage>
</organism>
<dbReference type="Pfam" id="PF02384">
    <property type="entry name" value="N6_Mtase"/>
    <property type="match status" value="1"/>
</dbReference>
<gene>
    <name evidence="8" type="ORF">SAMN05444342_4220</name>
</gene>
<protein>
    <recommendedName>
        <fullName evidence="1">site-specific DNA-methyltransferase (adenine-specific)</fullName>
        <ecNumber evidence="1">2.1.1.72</ecNumber>
    </recommendedName>
</protein>
<dbReference type="OrthoDB" id="45790at2157"/>
<evidence type="ECO:0000256" key="3">
    <source>
        <dbReference type="ARBA" id="ARBA00022679"/>
    </source>
</evidence>
<evidence type="ECO:0000256" key="6">
    <source>
        <dbReference type="SAM" id="Coils"/>
    </source>
</evidence>
<dbReference type="GO" id="GO:0009007">
    <property type="term" value="F:site-specific DNA-methyltransferase (adenine-specific) activity"/>
    <property type="evidence" value="ECO:0007669"/>
    <property type="project" value="UniProtKB-EC"/>
</dbReference>
<dbReference type="SUPFAM" id="SSF53335">
    <property type="entry name" value="S-adenosyl-L-methionine-dependent methyltransferases"/>
    <property type="match status" value="1"/>
</dbReference>
<dbReference type="InterPro" id="IPR002052">
    <property type="entry name" value="DNA_methylase_N6_adenine_CS"/>
</dbReference>
<dbReference type="EMBL" id="FRAN01000009">
    <property type="protein sequence ID" value="SHL60137.1"/>
    <property type="molecule type" value="Genomic_DNA"/>
</dbReference>
<sequence>MSSSGPSVTLQEFCTGLGYSDSPGFYMISEPVSTLPTSVENSKEKLGVDAVYGTHQAHGQRFKPIVYFKKYSDEDGESLKQIYNNVWNEGQATLLIVVFPDRAKIYNCTRKPIEDRQEDIDEYQRLLDTLDLYEKSLEETPDVDSYKRPNIESRNFWRERRGEFDQANRVDQHLLTNLENLKNNLTDELSIGYTNNLIIRSLFLLYLQDRDIIQDSFYQTRFNCRGYREVLENKEDTYELFDEVKSRLNGDIFQYDENEYGSVTSEHLLIISRFLNGINLRTGQTRLFPYRFDLIPIELISSIYEHFVGESDTGGTYYTRPEMADYMIDELLSEDLHEHQRIVDPTCGSGVFLVNAFSRLVEHEKRNSDAVDLETLTEFLTHRLHGYDNNHEAVQITTFSLYLKLLEYVDDSIIWDDGFELPSLIGNSIHCDDFFEVSESEKFDLIIGNPPWGSLSQIRSSAKEYLDDSGHSIGNNESAQAFMWKAYENLDPEGEVCFAVPARSILFHRQSTAVQFREKFFEQASVDTIANLAPLRRTLFENATNPAAIVTFGRKALNGRDSIRYLTPKTFDVGILRSIPVDADHDVKFLSSHYQNFEYVWKTAMWGGSADLNLMMKLESLPSINDLVDSREWLIGNGFEAGSSTYEQTHSPELAELPHLRTSQVEPYYVPEDGLVEYGAEPYFKHPRDLSLYEPPVITVRATATRRNREPGASRGIKSAFHEHSVSYRSRIVGIVGLETDHDILRILNLVLNSSLAQYWLFLSTVGWGIARPTLRQEEILSVPLPLDNLIERKEELLSIDSRIRELIENSVRDERYKEHIEQLDNILFECYDLSEIEKKLIESRVSTSIDFYHERNDSKAVEAANDELLRQYGEIICDNVNKFLEFSDVSLQPIIYSSSNLIKPLNLITLQLSEGESQPELVDRNIVLEEKLQALDSAESNNSLYQRRIVEIYQENSIHIIKPNEVRFWSVAAAINDAPEIVGELLDRA</sequence>
<dbReference type="InterPro" id="IPR003356">
    <property type="entry name" value="DNA_methylase_A-5"/>
</dbReference>
<evidence type="ECO:0000259" key="7">
    <source>
        <dbReference type="Pfam" id="PF02384"/>
    </source>
</evidence>
<comment type="catalytic activity">
    <reaction evidence="5">
        <text>a 2'-deoxyadenosine in DNA + S-adenosyl-L-methionine = an N(6)-methyl-2'-deoxyadenosine in DNA + S-adenosyl-L-homocysteine + H(+)</text>
        <dbReference type="Rhea" id="RHEA:15197"/>
        <dbReference type="Rhea" id="RHEA-COMP:12418"/>
        <dbReference type="Rhea" id="RHEA-COMP:12419"/>
        <dbReference type="ChEBI" id="CHEBI:15378"/>
        <dbReference type="ChEBI" id="CHEBI:57856"/>
        <dbReference type="ChEBI" id="CHEBI:59789"/>
        <dbReference type="ChEBI" id="CHEBI:90615"/>
        <dbReference type="ChEBI" id="CHEBI:90616"/>
        <dbReference type="EC" id="2.1.1.72"/>
    </reaction>
</comment>
<dbReference type="RefSeq" id="WP_081460916.1">
    <property type="nucleotide sequence ID" value="NZ_AEMG01000008.1"/>
</dbReference>
<keyword evidence="4" id="KW-0680">Restriction system</keyword>
<evidence type="ECO:0000313" key="9">
    <source>
        <dbReference type="Proteomes" id="UP000184203"/>
    </source>
</evidence>
<dbReference type="GO" id="GO:0009307">
    <property type="term" value="P:DNA restriction-modification system"/>
    <property type="evidence" value="ECO:0007669"/>
    <property type="project" value="UniProtKB-KW"/>
</dbReference>
<keyword evidence="3" id="KW-0808">Transferase</keyword>
<proteinExistence type="predicted"/>
<dbReference type="InterPro" id="IPR029063">
    <property type="entry name" value="SAM-dependent_MTases_sf"/>
</dbReference>
<evidence type="ECO:0000256" key="2">
    <source>
        <dbReference type="ARBA" id="ARBA00022603"/>
    </source>
</evidence>
<dbReference type="EC" id="2.1.1.72" evidence="1"/>
<dbReference type="PANTHER" id="PTHR33841:SF1">
    <property type="entry name" value="DNA METHYLTRANSFERASE A"/>
    <property type="match status" value="1"/>
</dbReference>
<dbReference type="GO" id="GO:0008170">
    <property type="term" value="F:N-methyltransferase activity"/>
    <property type="evidence" value="ECO:0007669"/>
    <property type="project" value="InterPro"/>
</dbReference>
<dbReference type="PANTHER" id="PTHR33841">
    <property type="entry name" value="DNA METHYLTRANSFERASE YEEA-RELATED"/>
    <property type="match status" value="1"/>
</dbReference>
<evidence type="ECO:0000313" key="8">
    <source>
        <dbReference type="EMBL" id="SHL60137.1"/>
    </source>
</evidence>
<evidence type="ECO:0000256" key="4">
    <source>
        <dbReference type="ARBA" id="ARBA00022747"/>
    </source>
</evidence>
<dbReference type="GO" id="GO:0003677">
    <property type="term" value="F:DNA binding"/>
    <property type="evidence" value="ECO:0007669"/>
    <property type="project" value="InterPro"/>
</dbReference>
<evidence type="ECO:0000256" key="1">
    <source>
        <dbReference type="ARBA" id="ARBA00011900"/>
    </source>
</evidence>
<feature type="domain" description="DNA methylase adenine-specific" evidence="7">
    <location>
        <begin position="299"/>
        <end position="556"/>
    </location>
</feature>
<evidence type="ECO:0000256" key="5">
    <source>
        <dbReference type="ARBA" id="ARBA00047942"/>
    </source>
</evidence>
<dbReference type="GO" id="GO:0032259">
    <property type="term" value="P:methylation"/>
    <property type="evidence" value="ECO:0007669"/>
    <property type="project" value="UniProtKB-KW"/>
</dbReference>
<feature type="coiled-coil region" evidence="6">
    <location>
        <begin position="929"/>
        <end position="956"/>
    </location>
</feature>
<dbReference type="PROSITE" id="PS00092">
    <property type="entry name" value="N6_MTASE"/>
    <property type="match status" value="1"/>
</dbReference>
<dbReference type="Gene3D" id="3.40.50.150">
    <property type="entry name" value="Vaccinia Virus protein VP39"/>
    <property type="match status" value="1"/>
</dbReference>
<reference evidence="9" key="1">
    <citation type="submission" date="2016-11" db="EMBL/GenBank/DDBJ databases">
        <authorList>
            <person name="Varghese N."/>
            <person name="Submissions S."/>
        </authorList>
    </citation>
    <scope>NUCLEOTIDE SEQUENCE [LARGE SCALE GENOMIC DNA]</scope>
    <source>
        <strain evidence="9">DX253</strain>
    </source>
</reference>
<keyword evidence="2 8" id="KW-0489">Methyltransferase</keyword>
<keyword evidence="9" id="KW-1185">Reference proteome</keyword>
<name>A0A1M7BYX2_HALPU</name>
<dbReference type="PRINTS" id="PR00507">
    <property type="entry name" value="N12N6MTFRASE"/>
</dbReference>